<accession>A0A7J7Y5L9</accession>
<keyword evidence="2" id="KW-1133">Transmembrane helix</keyword>
<proteinExistence type="predicted"/>
<evidence type="ECO:0000256" key="1">
    <source>
        <dbReference type="SAM" id="MobiDB-lite"/>
    </source>
</evidence>
<feature type="region of interest" description="Disordered" evidence="1">
    <location>
        <begin position="1"/>
        <end position="32"/>
    </location>
</feature>
<name>A0A7J7Y5L9_RHIFE</name>
<gene>
    <name evidence="3" type="ORF">mRhiFer1_010037</name>
</gene>
<organism evidence="3 4">
    <name type="scientific">Rhinolophus ferrumequinum</name>
    <name type="common">Greater horseshoe bat</name>
    <dbReference type="NCBI Taxonomy" id="59479"/>
    <lineage>
        <taxon>Eukaryota</taxon>
        <taxon>Metazoa</taxon>
        <taxon>Chordata</taxon>
        <taxon>Craniata</taxon>
        <taxon>Vertebrata</taxon>
        <taxon>Euteleostomi</taxon>
        <taxon>Mammalia</taxon>
        <taxon>Eutheria</taxon>
        <taxon>Laurasiatheria</taxon>
        <taxon>Chiroptera</taxon>
        <taxon>Yinpterochiroptera</taxon>
        <taxon>Rhinolophoidea</taxon>
        <taxon>Rhinolophidae</taxon>
        <taxon>Rhinolophinae</taxon>
        <taxon>Rhinolophus</taxon>
    </lineage>
</organism>
<keyword evidence="2" id="KW-0472">Membrane</keyword>
<feature type="transmembrane region" description="Helical" evidence="2">
    <location>
        <begin position="112"/>
        <end position="136"/>
    </location>
</feature>
<protein>
    <submittedName>
        <fullName evidence="3">Uncharacterized protein</fullName>
    </submittedName>
</protein>
<sequence>MLYPQPHVHTYRGVAQRTTSEDPSSSLGSAFEISSSDPSKSFNLGQVFICHVPNGIMVFLSHNAVMKVLEHRVCGQVYGEKKTNNFSMQIWGTKTSTRETVYWEIWERLSMLWFSFLFSKIVIIPFMLFLICCSLFDNILFC</sequence>
<feature type="compositionally biased region" description="Polar residues" evidence="1">
    <location>
        <begin position="16"/>
        <end position="32"/>
    </location>
</feature>
<dbReference type="Proteomes" id="UP000585614">
    <property type="component" value="Unassembled WGS sequence"/>
</dbReference>
<dbReference type="EMBL" id="JACAGC010000007">
    <property type="protein sequence ID" value="KAF6357114.1"/>
    <property type="molecule type" value="Genomic_DNA"/>
</dbReference>
<keyword evidence="2" id="KW-0812">Transmembrane</keyword>
<evidence type="ECO:0000256" key="2">
    <source>
        <dbReference type="SAM" id="Phobius"/>
    </source>
</evidence>
<evidence type="ECO:0000313" key="4">
    <source>
        <dbReference type="Proteomes" id="UP000585614"/>
    </source>
</evidence>
<reference evidence="3 4" key="1">
    <citation type="journal article" date="2020" name="Nature">
        <title>Six reference-quality genomes reveal evolution of bat adaptations.</title>
        <authorList>
            <person name="Jebb D."/>
            <person name="Huang Z."/>
            <person name="Pippel M."/>
            <person name="Hughes G.M."/>
            <person name="Lavrichenko K."/>
            <person name="Devanna P."/>
            <person name="Winkler S."/>
            <person name="Jermiin L.S."/>
            <person name="Skirmuntt E.C."/>
            <person name="Katzourakis A."/>
            <person name="Burkitt-Gray L."/>
            <person name="Ray D.A."/>
            <person name="Sullivan K.A.M."/>
            <person name="Roscito J.G."/>
            <person name="Kirilenko B.M."/>
            <person name="Davalos L.M."/>
            <person name="Corthals A.P."/>
            <person name="Power M.L."/>
            <person name="Jones G."/>
            <person name="Ransome R.D."/>
            <person name="Dechmann D.K.N."/>
            <person name="Locatelli A.G."/>
            <person name="Puechmaille S.J."/>
            <person name="Fedrigo O."/>
            <person name="Jarvis E.D."/>
            <person name="Hiller M."/>
            <person name="Vernes S.C."/>
            <person name="Myers E.W."/>
            <person name="Teeling E.C."/>
        </authorList>
    </citation>
    <scope>NUCLEOTIDE SEQUENCE [LARGE SCALE GENOMIC DNA]</scope>
    <source>
        <strain evidence="3">MRhiFer1</strain>
        <tissue evidence="3">Lung</tissue>
    </source>
</reference>
<evidence type="ECO:0000313" key="3">
    <source>
        <dbReference type="EMBL" id="KAF6357114.1"/>
    </source>
</evidence>
<dbReference type="AlphaFoldDB" id="A0A7J7Y5L9"/>
<comment type="caution">
    <text evidence="3">The sequence shown here is derived from an EMBL/GenBank/DDBJ whole genome shotgun (WGS) entry which is preliminary data.</text>
</comment>